<dbReference type="AlphaFoldDB" id="A0AAN6V4S8"/>
<sequence length="91" mass="10141">MSSLRLGDVEWVVEHLLHAIFRFDDARYPVGGSTALAPYFPNSASSLVVTAMMGSRLDGSEALERHWPKSSQKDVHVEVVTRRYNGHKTGD</sequence>
<gene>
    <name evidence="1" type="ORF">C8A04DRAFT_28175</name>
</gene>
<name>A0AAN6V4S8_9PEZI</name>
<organism evidence="1 2">
    <name type="scientific">Dichotomopilus funicola</name>
    <dbReference type="NCBI Taxonomy" id="1934379"/>
    <lineage>
        <taxon>Eukaryota</taxon>
        <taxon>Fungi</taxon>
        <taxon>Dikarya</taxon>
        <taxon>Ascomycota</taxon>
        <taxon>Pezizomycotina</taxon>
        <taxon>Sordariomycetes</taxon>
        <taxon>Sordariomycetidae</taxon>
        <taxon>Sordariales</taxon>
        <taxon>Chaetomiaceae</taxon>
        <taxon>Dichotomopilus</taxon>
    </lineage>
</organism>
<comment type="caution">
    <text evidence="1">The sequence shown here is derived from an EMBL/GenBank/DDBJ whole genome shotgun (WGS) entry which is preliminary data.</text>
</comment>
<dbReference type="EMBL" id="MU853580">
    <property type="protein sequence ID" value="KAK4144060.1"/>
    <property type="molecule type" value="Genomic_DNA"/>
</dbReference>
<dbReference type="RefSeq" id="XP_062637431.1">
    <property type="nucleotide sequence ID" value="XM_062780553.1"/>
</dbReference>
<evidence type="ECO:0000313" key="1">
    <source>
        <dbReference type="EMBL" id="KAK4144060.1"/>
    </source>
</evidence>
<evidence type="ECO:0000313" key="2">
    <source>
        <dbReference type="Proteomes" id="UP001302676"/>
    </source>
</evidence>
<reference evidence="1" key="2">
    <citation type="submission" date="2023-05" db="EMBL/GenBank/DDBJ databases">
        <authorList>
            <consortium name="Lawrence Berkeley National Laboratory"/>
            <person name="Steindorff A."/>
            <person name="Hensen N."/>
            <person name="Bonometti L."/>
            <person name="Westerberg I."/>
            <person name="Brannstrom I.O."/>
            <person name="Guillou S."/>
            <person name="Cros-Aarteil S."/>
            <person name="Calhoun S."/>
            <person name="Haridas S."/>
            <person name="Kuo A."/>
            <person name="Mondo S."/>
            <person name="Pangilinan J."/>
            <person name="Riley R."/>
            <person name="Labutti K."/>
            <person name="Andreopoulos B."/>
            <person name="Lipzen A."/>
            <person name="Chen C."/>
            <person name="Yanf M."/>
            <person name="Daum C."/>
            <person name="Ng V."/>
            <person name="Clum A."/>
            <person name="Ohm R."/>
            <person name="Martin F."/>
            <person name="Silar P."/>
            <person name="Natvig D."/>
            <person name="Lalanne C."/>
            <person name="Gautier V."/>
            <person name="Ament-Velasquez S.L."/>
            <person name="Kruys A."/>
            <person name="Hutchinson M.I."/>
            <person name="Powell A.J."/>
            <person name="Barry K."/>
            <person name="Miller A.N."/>
            <person name="Grigoriev I.V."/>
            <person name="Debuchy R."/>
            <person name="Gladieux P."/>
            <person name="Thoren M.H."/>
            <person name="Johannesson H."/>
        </authorList>
    </citation>
    <scope>NUCLEOTIDE SEQUENCE</scope>
    <source>
        <strain evidence="1">CBS 141.50</strain>
    </source>
</reference>
<keyword evidence="2" id="KW-1185">Reference proteome</keyword>
<dbReference type="Proteomes" id="UP001302676">
    <property type="component" value="Unassembled WGS sequence"/>
</dbReference>
<accession>A0AAN6V4S8</accession>
<dbReference type="GeneID" id="87817166"/>
<reference evidence="1" key="1">
    <citation type="journal article" date="2023" name="Mol. Phylogenet. Evol.">
        <title>Genome-scale phylogeny and comparative genomics of the fungal order Sordariales.</title>
        <authorList>
            <person name="Hensen N."/>
            <person name="Bonometti L."/>
            <person name="Westerberg I."/>
            <person name="Brannstrom I.O."/>
            <person name="Guillou S."/>
            <person name="Cros-Aarteil S."/>
            <person name="Calhoun S."/>
            <person name="Haridas S."/>
            <person name="Kuo A."/>
            <person name="Mondo S."/>
            <person name="Pangilinan J."/>
            <person name="Riley R."/>
            <person name="LaButti K."/>
            <person name="Andreopoulos B."/>
            <person name="Lipzen A."/>
            <person name="Chen C."/>
            <person name="Yan M."/>
            <person name="Daum C."/>
            <person name="Ng V."/>
            <person name="Clum A."/>
            <person name="Steindorff A."/>
            <person name="Ohm R.A."/>
            <person name="Martin F."/>
            <person name="Silar P."/>
            <person name="Natvig D.O."/>
            <person name="Lalanne C."/>
            <person name="Gautier V."/>
            <person name="Ament-Velasquez S.L."/>
            <person name="Kruys A."/>
            <person name="Hutchinson M.I."/>
            <person name="Powell A.J."/>
            <person name="Barry K."/>
            <person name="Miller A.N."/>
            <person name="Grigoriev I.V."/>
            <person name="Debuchy R."/>
            <person name="Gladieux P."/>
            <person name="Hiltunen Thoren M."/>
            <person name="Johannesson H."/>
        </authorList>
    </citation>
    <scope>NUCLEOTIDE SEQUENCE</scope>
    <source>
        <strain evidence="1">CBS 141.50</strain>
    </source>
</reference>
<protein>
    <submittedName>
        <fullName evidence="1">Uncharacterized protein</fullName>
    </submittedName>
</protein>
<proteinExistence type="predicted"/>